<evidence type="ECO:0000313" key="2">
    <source>
        <dbReference type="EMBL" id="KPA90221.1"/>
    </source>
</evidence>
<dbReference type="AlphaFoldDB" id="A0A0M9GFV4"/>
<sequence>MAGIRPQWTHEEAIPERGGRQERCSRAGWAGLVDA</sequence>
<feature type="compositionally biased region" description="Basic and acidic residues" evidence="1">
    <location>
        <begin position="8"/>
        <end position="25"/>
    </location>
</feature>
<evidence type="ECO:0000313" key="3">
    <source>
        <dbReference type="Proteomes" id="UP000037931"/>
    </source>
</evidence>
<reference evidence="2 3" key="1">
    <citation type="journal article" date="2015" name="PLoS ONE">
        <title>Rice-Infecting Pseudomonas Genomes Are Highly Accessorized and Harbor Multiple Putative Virulence Mechanisms to Cause Sheath Brown Rot.</title>
        <authorList>
            <person name="Quibod I.L."/>
            <person name="Grande G."/>
            <person name="Oreiro E.G."/>
            <person name="Borja F.N."/>
            <person name="Dossa G.S."/>
            <person name="Mauleon R."/>
            <person name="Cruz C.V."/>
            <person name="Oliva R."/>
        </authorList>
    </citation>
    <scope>NUCLEOTIDE SEQUENCE [LARGE SCALE GENOMIC DNA]</scope>
    <source>
        <strain evidence="2 3">IRRI 6609</strain>
    </source>
</reference>
<keyword evidence="3" id="KW-1185">Reference proteome</keyword>
<dbReference type="EMBL" id="JSYZ01000011">
    <property type="protein sequence ID" value="KPA90221.1"/>
    <property type="molecule type" value="Genomic_DNA"/>
</dbReference>
<feature type="region of interest" description="Disordered" evidence="1">
    <location>
        <begin position="1"/>
        <end position="35"/>
    </location>
</feature>
<dbReference type="Proteomes" id="UP000037931">
    <property type="component" value="Unassembled WGS sequence"/>
</dbReference>
<gene>
    <name evidence="2" type="ORF">PF66_03355</name>
</gene>
<accession>A0A0M9GFV4</accession>
<protein>
    <submittedName>
        <fullName evidence="2">Uncharacterized protein</fullName>
    </submittedName>
</protein>
<organism evidence="2 3">
    <name type="scientific">Pseudomonas asplenii</name>
    <dbReference type="NCBI Taxonomy" id="53407"/>
    <lineage>
        <taxon>Bacteria</taxon>
        <taxon>Pseudomonadati</taxon>
        <taxon>Pseudomonadota</taxon>
        <taxon>Gammaproteobacteria</taxon>
        <taxon>Pseudomonadales</taxon>
        <taxon>Pseudomonadaceae</taxon>
        <taxon>Pseudomonas</taxon>
    </lineage>
</organism>
<evidence type="ECO:0000256" key="1">
    <source>
        <dbReference type="SAM" id="MobiDB-lite"/>
    </source>
</evidence>
<dbReference type="STRING" id="50340.PF66_03355"/>
<comment type="caution">
    <text evidence="2">The sequence shown here is derived from an EMBL/GenBank/DDBJ whole genome shotgun (WGS) entry which is preliminary data.</text>
</comment>
<proteinExistence type="predicted"/>
<dbReference type="PATRIC" id="fig|50340.43.peg.652"/>
<name>A0A0M9GFV4_9PSED</name>